<dbReference type="OrthoDB" id="9805367at2"/>
<dbReference type="RefSeq" id="WP_110130561.1">
    <property type="nucleotide sequence ID" value="NZ_QHJQ01000003.1"/>
</dbReference>
<dbReference type="AlphaFoldDB" id="A0A317ZGM3"/>
<proteinExistence type="predicted"/>
<name>A0A317ZGM3_9BACT</name>
<dbReference type="InParanoid" id="A0A317ZGM3"/>
<protein>
    <submittedName>
        <fullName evidence="1">Uncharacterized protein</fullName>
    </submittedName>
</protein>
<sequence>MPYEVRVSHICEDYTISDDHSEAWTRTIEKSSELTRILNRIAIATTQFPVVDFPEVKINWDSHNVQIRAIRGKLYYTELKSTNRRDLVVTPDEVIRLLEGQSVEQALRHDPDEDVYTRPLTGGSLGTKQFKTGLLTISMLVLAGSIYYSWKNLSHQVNLVEAPHFVPSMGQEGKLLRQYADVYISEFREGSTVIELTEEGLFTIYELWYSPKQETYNLVPKESYAVAAGLHRGEPALLAGEIHLLELKGDKITLHGVTYTRHGDRLSSLGEVLEGGY</sequence>
<gene>
    <name evidence="1" type="ORF">DDZ13_06185</name>
</gene>
<accession>A0A317ZGM3</accession>
<keyword evidence="2" id="KW-1185">Reference proteome</keyword>
<organism evidence="1 2">
    <name type="scientific">Coraliomargarita sinensis</name>
    <dbReference type="NCBI Taxonomy" id="2174842"/>
    <lineage>
        <taxon>Bacteria</taxon>
        <taxon>Pseudomonadati</taxon>
        <taxon>Verrucomicrobiota</taxon>
        <taxon>Opitutia</taxon>
        <taxon>Puniceicoccales</taxon>
        <taxon>Coraliomargaritaceae</taxon>
        <taxon>Coraliomargarita</taxon>
    </lineage>
</organism>
<dbReference type="Proteomes" id="UP000247099">
    <property type="component" value="Unassembled WGS sequence"/>
</dbReference>
<reference evidence="1 2" key="1">
    <citation type="submission" date="2018-05" db="EMBL/GenBank/DDBJ databases">
        <title>Coraliomargarita sinensis sp. nov., isolated from a marine solar saltern.</title>
        <authorList>
            <person name="Zhou L.Y."/>
        </authorList>
    </citation>
    <scope>NUCLEOTIDE SEQUENCE [LARGE SCALE GENOMIC DNA]</scope>
    <source>
        <strain evidence="1 2">WN38</strain>
    </source>
</reference>
<evidence type="ECO:0000313" key="1">
    <source>
        <dbReference type="EMBL" id="PXA04755.1"/>
    </source>
</evidence>
<comment type="caution">
    <text evidence="1">The sequence shown here is derived from an EMBL/GenBank/DDBJ whole genome shotgun (WGS) entry which is preliminary data.</text>
</comment>
<dbReference type="EMBL" id="QHJQ01000003">
    <property type="protein sequence ID" value="PXA04755.1"/>
    <property type="molecule type" value="Genomic_DNA"/>
</dbReference>
<evidence type="ECO:0000313" key="2">
    <source>
        <dbReference type="Proteomes" id="UP000247099"/>
    </source>
</evidence>